<evidence type="ECO:0000313" key="5">
    <source>
        <dbReference type="Proteomes" id="UP001374535"/>
    </source>
</evidence>
<evidence type="ECO:0000313" key="4">
    <source>
        <dbReference type="EMBL" id="WVY91431.1"/>
    </source>
</evidence>
<keyword evidence="5" id="KW-1185">Reference proteome</keyword>
<dbReference type="Pfam" id="PF01245">
    <property type="entry name" value="Ribosomal_L19"/>
    <property type="match status" value="1"/>
</dbReference>
<organism evidence="4 5">
    <name type="scientific">Vigna mungo</name>
    <name type="common">Black gram</name>
    <name type="synonym">Phaseolus mungo</name>
    <dbReference type="NCBI Taxonomy" id="3915"/>
    <lineage>
        <taxon>Eukaryota</taxon>
        <taxon>Viridiplantae</taxon>
        <taxon>Streptophyta</taxon>
        <taxon>Embryophyta</taxon>
        <taxon>Tracheophyta</taxon>
        <taxon>Spermatophyta</taxon>
        <taxon>Magnoliopsida</taxon>
        <taxon>eudicotyledons</taxon>
        <taxon>Gunneridae</taxon>
        <taxon>Pentapetalae</taxon>
        <taxon>rosids</taxon>
        <taxon>fabids</taxon>
        <taxon>Fabales</taxon>
        <taxon>Fabaceae</taxon>
        <taxon>Papilionoideae</taxon>
        <taxon>50 kb inversion clade</taxon>
        <taxon>NPAAA clade</taxon>
        <taxon>indigoferoid/millettioid clade</taxon>
        <taxon>Phaseoleae</taxon>
        <taxon>Vigna</taxon>
    </lineage>
</organism>
<sequence>MSTLVLFCFDYIDPESPENKRCISIIKGIVIVRRNAGINTTFRIRRQVAGCEIDRALKAVKENGKVVTVAAHGSSSSIFESDVDSTTYLVSASTLLVPLIKGLGGSATIMYCSSLELSSICARLLILLVSVGSITWKRLELKIMVDPSTPLPSQSDEKSQSSTQPKRRRTIRLKDLTISRSVDQRLSIQFDMSTGKVLGDNRVRFTSFIALLGRSKISILIDK</sequence>
<dbReference type="Proteomes" id="UP001374535">
    <property type="component" value="Chromosome 11"/>
</dbReference>
<dbReference type="InterPro" id="IPR008991">
    <property type="entry name" value="Translation_prot_SH3-like_sf"/>
</dbReference>
<dbReference type="AlphaFoldDB" id="A0AAQ3MI82"/>
<keyword evidence="2" id="KW-0689">Ribosomal protein</keyword>
<dbReference type="PANTHER" id="PTHR15680">
    <property type="entry name" value="RIBOSOMAL PROTEIN L19"/>
    <property type="match status" value="1"/>
</dbReference>
<evidence type="ECO:0000256" key="3">
    <source>
        <dbReference type="ARBA" id="ARBA00023274"/>
    </source>
</evidence>
<dbReference type="GO" id="GO:0003735">
    <property type="term" value="F:structural constituent of ribosome"/>
    <property type="evidence" value="ECO:0007669"/>
    <property type="project" value="InterPro"/>
</dbReference>
<dbReference type="EMBL" id="CP144690">
    <property type="protein sequence ID" value="WVY91431.1"/>
    <property type="molecule type" value="Genomic_DNA"/>
</dbReference>
<dbReference type="PANTHER" id="PTHR15680:SF9">
    <property type="entry name" value="LARGE RIBOSOMAL SUBUNIT PROTEIN BL19M"/>
    <property type="match status" value="1"/>
</dbReference>
<dbReference type="GO" id="GO:1990904">
    <property type="term" value="C:ribonucleoprotein complex"/>
    <property type="evidence" value="ECO:0007669"/>
    <property type="project" value="UniProtKB-KW"/>
</dbReference>
<keyword evidence="3" id="KW-0687">Ribonucleoprotein</keyword>
<evidence type="ECO:0000256" key="2">
    <source>
        <dbReference type="ARBA" id="ARBA00022980"/>
    </source>
</evidence>
<gene>
    <name evidence="4" type="ORF">V8G54_036945</name>
</gene>
<proteinExistence type="inferred from homology"/>
<name>A0AAQ3MI82_VIGMU</name>
<dbReference type="InterPro" id="IPR001857">
    <property type="entry name" value="Ribosomal_bL19"/>
</dbReference>
<dbReference type="SUPFAM" id="SSF50104">
    <property type="entry name" value="Translation proteins SH3-like domain"/>
    <property type="match status" value="1"/>
</dbReference>
<dbReference type="GO" id="GO:0005840">
    <property type="term" value="C:ribosome"/>
    <property type="evidence" value="ECO:0007669"/>
    <property type="project" value="UniProtKB-KW"/>
</dbReference>
<reference evidence="4 5" key="1">
    <citation type="journal article" date="2023" name="Life. Sci Alliance">
        <title>Evolutionary insights into 3D genome organization and epigenetic landscape of Vigna mungo.</title>
        <authorList>
            <person name="Junaid A."/>
            <person name="Singh B."/>
            <person name="Bhatia S."/>
        </authorList>
    </citation>
    <scope>NUCLEOTIDE SEQUENCE [LARGE SCALE GENOMIC DNA]</scope>
    <source>
        <strain evidence="4">Urdbean</strain>
    </source>
</reference>
<evidence type="ECO:0000256" key="1">
    <source>
        <dbReference type="ARBA" id="ARBA00005781"/>
    </source>
</evidence>
<protein>
    <submittedName>
        <fullName evidence="4">Uncharacterized protein</fullName>
    </submittedName>
</protein>
<dbReference type="GO" id="GO:0006412">
    <property type="term" value="P:translation"/>
    <property type="evidence" value="ECO:0007669"/>
    <property type="project" value="InterPro"/>
</dbReference>
<accession>A0AAQ3MI82</accession>
<comment type="similarity">
    <text evidence="1">Belongs to the bacterial ribosomal protein bL19 family.</text>
</comment>
<dbReference type="InterPro" id="IPR038657">
    <property type="entry name" value="Ribosomal_bL19_sf"/>
</dbReference>
<dbReference type="Gene3D" id="2.30.30.790">
    <property type="match status" value="1"/>
</dbReference>